<dbReference type="Proteomes" id="UP001151752">
    <property type="component" value="Chromosome 16"/>
</dbReference>
<name>A0A9Q0X0Q6_9ROSI</name>
<feature type="domain" description="CCHC-type" evidence="5">
    <location>
        <begin position="266"/>
        <end position="279"/>
    </location>
</feature>
<dbReference type="Gene3D" id="4.10.60.10">
    <property type="entry name" value="Zinc finger, CCHC-type"/>
    <property type="match status" value="2"/>
</dbReference>
<dbReference type="SUPFAM" id="SSF57756">
    <property type="entry name" value="Retrovirus zinc finger-like domains"/>
    <property type="match status" value="1"/>
</dbReference>
<evidence type="ECO:0000256" key="1">
    <source>
        <dbReference type="ARBA" id="ARBA00022723"/>
    </source>
</evidence>
<keyword evidence="8" id="KW-1185">Reference proteome</keyword>
<keyword evidence="2 4" id="KW-0863">Zinc-finger</keyword>
<comment type="caution">
    <text evidence="7">The sequence shown here is derived from an EMBL/GenBank/DDBJ whole genome shotgun (WGS) entry which is preliminary data.</text>
</comment>
<feature type="domain" description="CCHC-type" evidence="5">
    <location>
        <begin position="300"/>
        <end position="315"/>
    </location>
</feature>
<dbReference type="Pfam" id="PF00098">
    <property type="entry name" value="zf-CCHC"/>
    <property type="match status" value="2"/>
</dbReference>
<dbReference type="InterPro" id="IPR006527">
    <property type="entry name" value="F-box-assoc_dom_typ1"/>
</dbReference>
<dbReference type="PANTHER" id="PTHR33680:SF1">
    <property type="entry name" value="OS05G0489500 PROTEIN"/>
    <property type="match status" value="1"/>
</dbReference>
<dbReference type="GO" id="GO:0003676">
    <property type="term" value="F:nucleic acid binding"/>
    <property type="evidence" value="ECO:0007669"/>
    <property type="project" value="InterPro"/>
</dbReference>
<feature type="domain" description="GRF-type" evidence="6">
    <location>
        <begin position="191"/>
        <end position="232"/>
    </location>
</feature>
<evidence type="ECO:0000256" key="3">
    <source>
        <dbReference type="ARBA" id="ARBA00022833"/>
    </source>
</evidence>
<dbReference type="PROSITE" id="PS51999">
    <property type="entry name" value="ZF_GRF"/>
    <property type="match status" value="2"/>
</dbReference>
<dbReference type="NCBIfam" id="TIGR01640">
    <property type="entry name" value="F_box_assoc_1"/>
    <property type="match status" value="1"/>
</dbReference>
<dbReference type="Pfam" id="PF07734">
    <property type="entry name" value="FBA_1"/>
    <property type="match status" value="1"/>
</dbReference>
<dbReference type="PANTHER" id="PTHR33680">
    <property type="entry name" value="OS07G0190500 PROTEIN"/>
    <property type="match status" value="1"/>
</dbReference>
<dbReference type="InterPro" id="IPR036875">
    <property type="entry name" value="Znf_CCHC_sf"/>
</dbReference>
<dbReference type="GO" id="GO:0008270">
    <property type="term" value="F:zinc ion binding"/>
    <property type="evidence" value="ECO:0007669"/>
    <property type="project" value="UniProtKB-KW"/>
</dbReference>
<evidence type="ECO:0000259" key="6">
    <source>
        <dbReference type="PROSITE" id="PS51999"/>
    </source>
</evidence>
<keyword evidence="3" id="KW-0862">Zinc</keyword>
<feature type="domain" description="GRF-type" evidence="6">
    <location>
        <begin position="119"/>
        <end position="162"/>
    </location>
</feature>
<evidence type="ECO:0000313" key="7">
    <source>
        <dbReference type="EMBL" id="KAJ6777077.1"/>
    </source>
</evidence>
<keyword evidence="1" id="KW-0479">Metal-binding</keyword>
<dbReference type="Pfam" id="PF06839">
    <property type="entry name" value="Zn_ribbon_GRF"/>
    <property type="match status" value="2"/>
</dbReference>
<dbReference type="PROSITE" id="PS50158">
    <property type="entry name" value="ZF_CCHC"/>
    <property type="match status" value="2"/>
</dbReference>
<gene>
    <name evidence="7" type="ORF">OIU74_001118</name>
</gene>
<dbReference type="SMART" id="SM00343">
    <property type="entry name" value="ZnF_C2HC"/>
    <property type="match status" value="2"/>
</dbReference>
<dbReference type="InterPro" id="IPR001878">
    <property type="entry name" value="Znf_CCHC"/>
</dbReference>
<sequence>MKSKRETTLIEIEDTDDDDFLSQVAQAESEALSASIIKRRKFTTVGFNENHENTKTTTMTIKVKEENNNEGDYMAALKGSKSTLWQQRIKGVSSSKLPPPDYNARVGGGSGAVVPEKACPCGLGVCNVFTANTERNRGRDFYKCPQRQETGGCGFFQWCDESSVANNSGGFGGGGSHNSSSSNSVFPELQCSCGAGSCLILTSKKGDNNGRQFYKCSENQGGCGFFKWCDDNTASAGLQASAPKVVNFNMNDPSNKSFGARTGSSCFKCGKEGHWAKDCGISTSDSPATFGASSGSSGTCYKCGKPGHWARDCTSDQYKNRVQGIADTKFISAQIFSSGLGYDPSTDTYKSVIASSTTAYGSDQTMVEVFTLRTVESGLLLDSSNGDDVHDIILWNPSTRESKKLLKPSSSVQKSGFLTGLGYDSTIDDYKLVTACLTTANGSNQIMAPEVFSLKTNSWRRIQGIHSGITLEGYAGVFWNGALHWLGKQETGADHDVYVIFSLNVAQEKFMGCAPLPNHFCTAVLSISGNCLCNFGKLHPDVSYFEAWDHRNVLDEERSSNGPPWMSTGHCSFTTQLKM</sequence>
<dbReference type="InterPro" id="IPR010666">
    <property type="entry name" value="Znf_GRF"/>
</dbReference>
<evidence type="ECO:0000259" key="5">
    <source>
        <dbReference type="PROSITE" id="PS50158"/>
    </source>
</evidence>
<proteinExistence type="predicted"/>
<accession>A0A9Q0X0Q6</accession>
<dbReference type="AlphaFoldDB" id="A0A9Q0X0Q6"/>
<reference evidence="7" key="2">
    <citation type="journal article" date="2023" name="Int. J. Mol. Sci.">
        <title>De Novo Assembly and Annotation of 11 Diverse Shrub Willow (Salix) Genomes Reveals Novel Gene Organization in Sex-Linked Regions.</title>
        <authorList>
            <person name="Hyden B."/>
            <person name="Feng K."/>
            <person name="Yates T.B."/>
            <person name="Jawdy S."/>
            <person name="Cereghino C."/>
            <person name="Smart L.B."/>
            <person name="Muchero W."/>
        </authorList>
    </citation>
    <scope>NUCLEOTIDE SEQUENCE</scope>
    <source>
        <tissue evidence="7">Shoot tip</tissue>
    </source>
</reference>
<evidence type="ECO:0000256" key="2">
    <source>
        <dbReference type="ARBA" id="ARBA00022771"/>
    </source>
</evidence>
<evidence type="ECO:0000256" key="4">
    <source>
        <dbReference type="PROSITE-ProRule" id="PRU00047"/>
    </source>
</evidence>
<dbReference type="EMBL" id="JAPFFM010000001">
    <property type="protein sequence ID" value="KAJ6777077.1"/>
    <property type="molecule type" value="Genomic_DNA"/>
</dbReference>
<protein>
    <submittedName>
        <fullName evidence="7">Uncharacterized protein</fullName>
    </submittedName>
</protein>
<dbReference type="InterPro" id="IPR017451">
    <property type="entry name" value="F-box-assoc_interact_dom"/>
</dbReference>
<evidence type="ECO:0000313" key="8">
    <source>
        <dbReference type="Proteomes" id="UP001151752"/>
    </source>
</evidence>
<reference evidence="7" key="1">
    <citation type="submission" date="2022-11" db="EMBL/GenBank/DDBJ databases">
        <authorList>
            <person name="Hyden B.L."/>
            <person name="Feng K."/>
            <person name="Yates T."/>
            <person name="Jawdy S."/>
            <person name="Smart L.B."/>
            <person name="Muchero W."/>
        </authorList>
    </citation>
    <scope>NUCLEOTIDE SEQUENCE</scope>
    <source>
        <tissue evidence="7">Shoot tip</tissue>
    </source>
</reference>
<organism evidence="7 8">
    <name type="scientific">Salix koriyanagi</name>
    <dbReference type="NCBI Taxonomy" id="2511006"/>
    <lineage>
        <taxon>Eukaryota</taxon>
        <taxon>Viridiplantae</taxon>
        <taxon>Streptophyta</taxon>
        <taxon>Embryophyta</taxon>
        <taxon>Tracheophyta</taxon>
        <taxon>Spermatophyta</taxon>
        <taxon>Magnoliopsida</taxon>
        <taxon>eudicotyledons</taxon>
        <taxon>Gunneridae</taxon>
        <taxon>Pentapetalae</taxon>
        <taxon>rosids</taxon>
        <taxon>fabids</taxon>
        <taxon>Malpighiales</taxon>
        <taxon>Salicaceae</taxon>
        <taxon>Saliceae</taxon>
        <taxon>Salix</taxon>
    </lineage>
</organism>